<reference evidence="8 9" key="1">
    <citation type="submission" date="2018-07" db="EMBL/GenBank/DDBJ databases">
        <authorList>
            <person name="Quirk P.G."/>
            <person name="Krulwich T.A."/>
        </authorList>
    </citation>
    <scope>NUCLEOTIDE SEQUENCE [LARGE SCALE GENOMIC DNA]</scope>
    <source>
        <strain evidence="8 9">CC-BB4</strain>
    </source>
</reference>
<keyword evidence="4" id="KW-0067">ATP-binding</keyword>
<dbReference type="InterPro" id="IPR000719">
    <property type="entry name" value="Prot_kinase_dom"/>
</dbReference>
<accession>A0A345ZWZ5</accession>
<proteinExistence type="predicted"/>
<evidence type="ECO:0000256" key="5">
    <source>
        <dbReference type="SAM" id="Phobius"/>
    </source>
</evidence>
<dbReference type="Gene3D" id="3.60.40.10">
    <property type="entry name" value="PPM-type phosphatase domain"/>
    <property type="match status" value="1"/>
</dbReference>
<dbReference type="PROSITE" id="PS50011">
    <property type="entry name" value="PROTEIN_KINASE_DOM"/>
    <property type="match status" value="1"/>
</dbReference>
<keyword evidence="5" id="KW-0812">Transmembrane</keyword>
<feature type="domain" description="PPM-type phosphatase" evidence="7">
    <location>
        <begin position="8"/>
        <end position="239"/>
    </location>
</feature>
<dbReference type="InterPro" id="IPR001932">
    <property type="entry name" value="PPM-type_phosphatase-like_dom"/>
</dbReference>
<dbReference type="InterPro" id="IPR011009">
    <property type="entry name" value="Kinase-like_dom_sf"/>
</dbReference>
<evidence type="ECO:0000256" key="3">
    <source>
        <dbReference type="ARBA" id="ARBA00022777"/>
    </source>
</evidence>
<protein>
    <submittedName>
        <fullName evidence="8">Bifunctional protein-serine/threonine kinase/phosphatase</fullName>
    </submittedName>
</protein>
<sequence length="577" mass="63869">MPGGLKISVGQYSDKGRKETNQDFHGVLVPQEPLLSAKGVAIVLADGISSSDVGHIASESAVKSFLTDYYCTSETWTVKTSAQRVIAATNSWLHAQTRRGRNPYDKDKGYVCTLSAMVVKSATAHIFHVGDARVYRVAGHSLEQLTDDHRVVVSSEQSYLGRALGIGAQVEIDYQSLPIQKDDVFVLATDGVYDYVGARDIVGAVKDNNADLDRAARRIVELAYGNGSNDNLTVQIVRIDAVPDGEAGEVVDRPSELPLPPLLEARMVFDGYRIVRELHGSSRSHIYLAVDTASDALVTLKLPSIDLRGDPAYLRRFVMEEWVARRINSAHVLRPCGQDRKRNYLYVVMEYIDGQTLRQWMTDNPKPDVETVRGIVEQIAAGLQAFHRMEVLHQDIRPDNIMIDKTGTVKIIDFGSTKVAGVVEAKPEAADDILGTPQYTAPEYFLGESGAQGSDIFSLGVIAYEMLTGRLPYGAKVATTRTRAQQRKLKYRPAIGDNSAIPAWLDKVLEKAVQPDPFKRYSELSEFVFDLRHPPRAFLDPVPAPLIERHPLLFWQGLCFVLVCAVLFLLARLHGVI</sequence>
<organism evidence="8 9">
    <name type="scientific">Pseudolabrys taiwanensis</name>
    <dbReference type="NCBI Taxonomy" id="331696"/>
    <lineage>
        <taxon>Bacteria</taxon>
        <taxon>Pseudomonadati</taxon>
        <taxon>Pseudomonadota</taxon>
        <taxon>Alphaproteobacteria</taxon>
        <taxon>Hyphomicrobiales</taxon>
        <taxon>Xanthobacteraceae</taxon>
        <taxon>Pseudolabrys</taxon>
    </lineage>
</organism>
<dbReference type="InterPro" id="IPR036457">
    <property type="entry name" value="PPM-type-like_dom_sf"/>
</dbReference>
<dbReference type="PROSITE" id="PS00109">
    <property type="entry name" value="PROTEIN_KINASE_TYR"/>
    <property type="match status" value="1"/>
</dbReference>
<dbReference type="PANTHER" id="PTHR43289">
    <property type="entry name" value="MITOGEN-ACTIVATED PROTEIN KINASE KINASE KINASE 20-RELATED"/>
    <property type="match status" value="1"/>
</dbReference>
<keyword evidence="9" id="KW-1185">Reference proteome</keyword>
<keyword evidence="5" id="KW-1133">Transmembrane helix</keyword>
<evidence type="ECO:0000259" key="6">
    <source>
        <dbReference type="PROSITE" id="PS50011"/>
    </source>
</evidence>
<dbReference type="RefSeq" id="WP_115691821.1">
    <property type="nucleotide sequence ID" value="NZ_CP031417.1"/>
</dbReference>
<dbReference type="InterPro" id="IPR008266">
    <property type="entry name" value="Tyr_kinase_AS"/>
</dbReference>
<dbReference type="PROSITE" id="PS51746">
    <property type="entry name" value="PPM_2"/>
    <property type="match status" value="1"/>
</dbReference>
<dbReference type="OrthoDB" id="9801841at2"/>
<dbReference type="CDD" id="cd14014">
    <property type="entry name" value="STKc_PknB_like"/>
    <property type="match status" value="1"/>
</dbReference>
<dbReference type="Proteomes" id="UP000254889">
    <property type="component" value="Chromosome"/>
</dbReference>
<dbReference type="PANTHER" id="PTHR43289:SF6">
    <property type="entry name" value="SERINE_THREONINE-PROTEIN KINASE NEKL-3"/>
    <property type="match status" value="1"/>
</dbReference>
<evidence type="ECO:0000313" key="8">
    <source>
        <dbReference type="EMBL" id="AXK81442.1"/>
    </source>
</evidence>
<dbReference type="Pfam" id="PF00069">
    <property type="entry name" value="Pkinase"/>
    <property type="match status" value="1"/>
</dbReference>
<keyword evidence="2" id="KW-0547">Nucleotide-binding</keyword>
<dbReference type="GO" id="GO:0005524">
    <property type="term" value="F:ATP binding"/>
    <property type="evidence" value="ECO:0007669"/>
    <property type="project" value="UniProtKB-KW"/>
</dbReference>
<evidence type="ECO:0000313" key="9">
    <source>
        <dbReference type="Proteomes" id="UP000254889"/>
    </source>
</evidence>
<feature type="transmembrane region" description="Helical" evidence="5">
    <location>
        <begin position="552"/>
        <end position="571"/>
    </location>
</feature>
<dbReference type="SMART" id="SM00332">
    <property type="entry name" value="PP2Cc"/>
    <property type="match status" value="1"/>
</dbReference>
<keyword evidence="3 8" id="KW-0418">Kinase</keyword>
<keyword evidence="5" id="KW-0472">Membrane</keyword>
<dbReference type="Gene3D" id="3.30.200.20">
    <property type="entry name" value="Phosphorylase Kinase, domain 1"/>
    <property type="match status" value="1"/>
</dbReference>
<feature type="domain" description="Protein kinase" evidence="6">
    <location>
        <begin position="272"/>
        <end position="539"/>
    </location>
</feature>
<dbReference type="SMART" id="SM00331">
    <property type="entry name" value="PP2C_SIG"/>
    <property type="match status" value="1"/>
</dbReference>
<dbReference type="Pfam" id="PF13672">
    <property type="entry name" value="PP2C_2"/>
    <property type="match status" value="1"/>
</dbReference>
<dbReference type="GO" id="GO:0004674">
    <property type="term" value="F:protein serine/threonine kinase activity"/>
    <property type="evidence" value="ECO:0007669"/>
    <property type="project" value="TreeGrafter"/>
</dbReference>
<dbReference type="AlphaFoldDB" id="A0A345ZWZ5"/>
<dbReference type="KEGG" id="ptaw:DW352_13540"/>
<evidence type="ECO:0000256" key="1">
    <source>
        <dbReference type="ARBA" id="ARBA00022679"/>
    </source>
</evidence>
<dbReference type="SUPFAM" id="SSF81606">
    <property type="entry name" value="PP2C-like"/>
    <property type="match status" value="1"/>
</dbReference>
<dbReference type="CDD" id="cd00143">
    <property type="entry name" value="PP2Cc"/>
    <property type="match status" value="1"/>
</dbReference>
<name>A0A345ZWZ5_9HYPH</name>
<evidence type="ECO:0000259" key="7">
    <source>
        <dbReference type="PROSITE" id="PS51746"/>
    </source>
</evidence>
<evidence type="ECO:0000256" key="4">
    <source>
        <dbReference type="ARBA" id="ARBA00022840"/>
    </source>
</evidence>
<dbReference type="SUPFAM" id="SSF56112">
    <property type="entry name" value="Protein kinase-like (PK-like)"/>
    <property type="match status" value="1"/>
</dbReference>
<keyword evidence="1" id="KW-0808">Transferase</keyword>
<dbReference type="Gene3D" id="1.10.510.10">
    <property type="entry name" value="Transferase(Phosphotransferase) domain 1"/>
    <property type="match status" value="1"/>
</dbReference>
<gene>
    <name evidence="8" type="ORF">DW352_13540</name>
</gene>
<evidence type="ECO:0000256" key="2">
    <source>
        <dbReference type="ARBA" id="ARBA00022741"/>
    </source>
</evidence>
<dbReference type="EMBL" id="CP031417">
    <property type="protein sequence ID" value="AXK81442.1"/>
    <property type="molecule type" value="Genomic_DNA"/>
</dbReference>